<keyword evidence="9 11" id="KW-0472">Membrane</keyword>
<keyword evidence="6" id="KW-0547">Nucleotide-binding</keyword>
<evidence type="ECO:0000259" key="12">
    <source>
        <dbReference type="PROSITE" id="PS50893"/>
    </source>
</evidence>
<dbReference type="GO" id="GO:0008559">
    <property type="term" value="F:ABC-type xenobiotic transporter activity"/>
    <property type="evidence" value="ECO:0007669"/>
    <property type="project" value="UniProtKB-EC"/>
</dbReference>
<dbReference type="SMART" id="SM00382">
    <property type="entry name" value="AAA"/>
    <property type="match status" value="1"/>
</dbReference>
<sequence length="488" mass="54608">MEITCSSEPCLKCINRKEMIFVGICAFLRTLAVLASPLLLYAFVQYTNDEHKHRSKGLILVGCLAGIKFMESLSQRQWYFNSRRSAIMVAIYRKQLQLSSLGRRRHSTGEIMSYIAVDAYRMGDTLWWFHMAWSLVLQLFLAIGILFKVVSLGALPAQDARLRATMEILNNVKIIKLQSWEDEFREVIDSLRVVFIGCVLTRSAPLNAATIFTVLVTLRGMSEPMRWIPEALYNCIEIQEGNYSWEPELDVLTLKDINMEAKMGQKVAIWGPVCCGKSSLLHAVLGEISKISGSSGTVRDNILCGKPMDRTRYDKIIKACALEKDLSSFNHGDLTEIGERGINLSGGQKQRIQVARAVYNDANIYLLDDPFSAVDAHTAAVLFNDCVLDALKDKTVILVTHQVDFLTKSDKNLFMEAGQIIQSGGYEELLTVGTAFKQLVNAHKNAVTDQCVSSDYGNRNKTKALNSDICQSEDFSEGCPPKENTDKE</sequence>
<evidence type="ECO:0000256" key="7">
    <source>
        <dbReference type="ARBA" id="ARBA00022840"/>
    </source>
</evidence>
<dbReference type="EMBL" id="CAWUPB010001197">
    <property type="protein sequence ID" value="CAK7356836.1"/>
    <property type="molecule type" value="Genomic_DNA"/>
</dbReference>
<feature type="transmembrane region" description="Helical" evidence="11">
    <location>
        <begin position="20"/>
        <end position="44"/>
    </location>
</feature>
<evidence type="ECO:0000256" key="5">
    <source>
        <dbReference type="ARBA" id="ARBA00022692"/>
    </source>
</evidence>
<evidence type="ECO:0000256" key="8">
    <source>
        <dbReference type="ARBA" id="ARBA00022989"/>
    </source>
</evidence>
<dbReference type="Gene3D" id="1.20.1560.10">
    <property type="entry name" value="ABC transporter type 1, transmembrane domain"/>
    <property type="match status" value="1"/>
</dbReference>
<dbReference type="InterPro" id="IPR017871">
    <property type="entry name" value="ABC_transporter-like_CS"/>
</dbReference>
<accession>A0AAV1SVQ7</accession>
<dbReference type="Pfam" id="PF00664">
    <property type="entry name" value="ABC_membrane"/>
    <property type="match status" value="1"/>
</dbReference>
<dbReference type="Pfam" id="PF00005">
    <property type="entry name" value="ABC_tran"/>
    <property type="match status" value="1"/>
</dbReference>
<evidence type="ECO:0000256" key="3">
    <source>
        <dbReference type="ARBA" id="ARBA00012191"/>
    </source>
</evidence>
<keyword evidence="4" id="KW-0813">Transport</keyword>
<proteinExistence type="inferred from homology"/>
<comment type="catalytic activity">
    <reaction evidence="10">
        <text>ATP + H2O + xenobioticSide 1 = ADP + phosphate + xenobioticSide 2.</text>
        <dbReference type="EC" id="7.6.2.2"/>
    </reaction>
</comment>
<evidence type="ECO:0000256" key="6">
    <source>
        <dbReference type="ARBA" id="ARBA00022741"/>
    </source>
</evidence>
<dbReference type="PROSITE" id="PS50893">
    <property type="entry name" value="ABC_TRANSPORTER_2"/>
    <property type="match status" value="1"/>
</dbReference>
<dbReference type="PROSITE" id="PS00211">
    <property type="entry name" value="ABC_TRANSPORTER_1"/>
    <property type="match status" value="1"/>
</dbReference>
<keyword evidence="5 11" id="KW-0812">Transmembrane</keyword>
<dbReference type="SUPFAM" id="SSF90123">
    <property type="entry name" value="ABC transporter transmembrane region"/>
    <property type="match status" value="1"/>
</dbReference>
<dbReference type="FunFam" id="3.40.50.300:FF:000997">
    <property type="entry name" value="Multidrug resistance-associated protein 1"/>
    <property type="match status" value="1"/>
</dbReference>
<dbReference type="Gene3D" id="3.40.50.300">
    <property type="entry name" value="P-loop containing nucleotide triphosphate hydrolases"/>
    <property type="match status" value="1"/>
</dbReference>
<dbReference type="EC" id="7.6.2.2" evidence="3"/>
<evidence type="ECO:0000256" key="4">
    <source>
        <dbReference type="ARBA" id="ARBA00022448"/>
    </source>
</evidence>
<comment type="subcellular location">
    <subcellularLocation>
        <location evidence="1">Membrane</location>
        <topology evidence="1">Multi-pass membrane protein</topology>
    </subcellularLocation>
</comment>
<dbReference type="SUPFAM" id="SSF52540">
    <property type="entry name" value="P-loop containing nucleoside triphosphate hydrolases"/>
    <property type="match status" value="1"/>
</dbReference>
<evidence type="ECO:0000313" key="15">
    <source>
        <dbReference type="Proteomes" id="UP001314170"/>
    </source>
</evidence>
<dbReference type="PANTHER" id="PTHR24223">
    <property type="entry name" value="ATP-BINDING CASSETTE SUB-FAMILY C"/>
    <property type="match status" value="1"/>
</dbReference>
<dbReference type="CDD" id="cd18579">
    <property type="entry name" value="ABC_6TM_ABCC_D1"/>
    <property type="match status" value="1"/>
</dbReference>
<comment type="caution">
    <text evidence="14">The sequence shown here is derived from an EMBL/GenBank/DDBJ whole genome shotgun (WGS) entry which is preliminary data.</text>
</comment>
<dbReference type="InterPro" id="IPR036640">
    <property type="entry name" value="ABC1_TM_sf"/>
</dbReference>
<keyword evidence="8 11" id="KW-1133">Transmembrane helix</keyword>
<organism evidence="14 15">
    <name type="scientific">Dovyalis caffra</name>
    <dbReference type="NCBI Taxonomy" id="77055"/>
    <lineage>
        <taxon>Eukaryota</taxon>
        <taxon>Viridiplantae</taxon>
        <taxon>Streptophyta</taxon>
        <taxon>Embryophyta</taxon>
        <taxon>Tracheophyta</taxon>
        <taxon>Spermatophyta</taxon>
        <taxon>Magnoliopsida</taxon>
        <taxon>eudicotyledons</taxon>
        <taxon>Gunneridae</taxon>
        <taxon>Pentapetalae</taxon>
        <taxon>rosids</taxon>
        <taxon>fabids</taxon>
        <taxon>Malpighiales</taxon>
        <taxon>Salicaceae</taxon>
        <taxon>Flacourtieae</taxon>
        <taxon>Dovyalis</taxon>
    </lineage>
</organism>
<evidence type="ECO:0000256" key="9">
    <source>
        <dbReference type="ARBA" id="ARBA00023136"/>
    </source>
</evidence>
<keyword evidence="15" id="KW-1185">Reference proteome</keyword>
<dbReference type="GO" id="GO:0016887">
    <property type="term" value="F:ATP hydrolysis activity"/>
    <property type="evidence" value="ECO:0007669"/>
    <property type="project" value="InterPro"/>
</dbReference>
<name>A0AAV1SVQ7_9ROSI</name>
<dbReference type="PROSITE" id="PS50929">
    <property type="entry name" value="ABC_TM1F"/>
    <property type="match status" value="1"/>
</dbReference>
<dbReference type="GO" id="GO:0005524">
    <property type="term" value="F:ATP binding"/>
    <property type="evidence" value="ECO:0007669"/>
    <property type="project" value="UniProtKB-KW"/>
</dbReference>
<keyword evidence="7" id="KW-0067">ATP-binding</keyword>
<feature type="domain" description="ABC transporter" evidence="12">
    <location>
        <begin position="238"/>
        <end position="442"/>
    </location>
</feature>
<dbReference type="InterPro" id="IPR050173">
    <property type="entry name" value="ABC_transporter_C-like"/>
</dbReference>
<feature type="transmembrane region" description="Helical" evidence="11">
    <location>
        <begin position="126"/>
        <end position="147"/>
    </location>
</feature>
<dbReference type="CDD" id="cd03250">
    <property type="entry name" value="ABCC_MRP_domain1"/>
    <property type="match status" value="1"/>
</dbReference>
<dbReference type="InterPro" id="IPR003439">
    <property type="entry name" value="ABC_transporter-like_ATP-bd"/>
</dbReference>
<dbReference type="InterPro" id="IPR011527">
    <property type="entry name" value="ABC1_TM_dom"/>
</dbReference>
<dbReference type="GO" id="GO:0016020">
    <property type="term" value="C:membrane"/>
    <property type="evidence" value="ECO:0007669"/>
    <property type="project" value="UniProtKB-SubCell"/>
</dbReference>
<dbReference type="PANTHER" id="PTHR24223:SF108">
    <property type="entry name" value="ABC TRANSPORTER C FAMILY MEMBER 8"/>
    <property type="match status" value="1"/>
</dbReference>
<gene>
    <name evidence="14" type="ORF">DCAF_LOCUS27117</name>
</gene>
<dbReference type="Proteomes" id="UP001314170">
    <property type="component" value="Unassembled WGS sequence"/>
</dbReference>
<evidence type="ECO:0000259" key="13">
    <source>
        <dbReference type="PROSITE" id="PS50929"/>
    </source>
</evidence>
<evidence type="ECO:0000256" key="2">
    <source>
        <dbReference type="ARBA" id="ARBA00009726"/>
    </source>
</evidence>
<feature type="transmembrane region" description="Helical" evidence="11">
    <location>
        <begin position="56"/>
        <end position="74"/>
    </location>
</feature>
<feature type="domain" description="ABC transmembrane type-1" evidence="13">
    <location>
        <begin position="20"/>
        <end position="147"/>
    </location>
</feature>
<dbReference type="AlphaFoldDB" id="A0AAV1SVQ7"/>
<evidence type="ECO:0000256" key="10">
    <source>
        <dbReference type="ARBA" id="ARBA00034018"/>
    </source>
</evidence>
<dbReference type="InterPro" id="IPR044746">
    <property type="entry name" value="ABCC_6TM_D1"/>
</dbReference>
<protein>
    <recommendedName>
        <fullName evidence="3">ABC-type xenobiotic transporter</fullName>
        <ecNumber evidence="3">7.6.2.2</ecNumber>
    </recommendedName>
</protein>
<evidence type="ECO:0000256" key="1">
    <source>
        <dbReference type="ARBA" id="ARBA00004141"/>
    </source>
</evidence>
<dbReference type="InterPro" id="IPR003593">
    <property type="entry name" value="AAA+_ATPase"/>
</dbReference>
<reference evidence="14 15" key="1">
    <citation type="submission" date="2024-01" db="EMBL/GenBank/DDBJ databases">
        <authorList>
            <person name="Waweru B."/>
        </authorList>
    </citation>
    <scope>NUCLEOTIDE SEQUENCE [LARGE SCALE GENOMIC DNA]</scope>
</reference>
<evidence type="ECO:0000256" key="11">
    <source>
        <dbReference type="SAM" id="Phobius"/>
    </source>
</evidence>
<comment type="similarity">
    <text evidence="2">Belongs to the ABC transporter superfamily. ABCC family. Conjugate transporter (TC 3.A.1.208) subfamily.</text>
</comment>
<dbReference type="InterPro" id="IPR027417">
    <property type="entry name" value="P-loop_NTPase"/>
</dbReference>
<evidence type="ECO:0000313" key="14">
    <source>
        <dbReference type="EMBL" id="CAK7356836.1"/>
    </source>
</evidence>